<proteinExistence type="predicted"/>
<organism evidence="2 3">
    <name type="scientific">Natronosalvus rutilus</name>
    <dbReference type="NCBI Taxonomy" id="2953753"/>
    <lineage>
        <taxon>Archaea</taxon>
        <taxon>Methanobacteriati</taxon>
        <taxon>Methanobacteriota</taxon>
        <taxon>Stenosarchaea group</taxon>
        <taxon>Halobacteria</taxon>
        <taxon>Halobacteriales</taxon>
        <taxon>Natrialbaceae</taxon>
        <taxon>Natronosalvus</taxon>
    </lineage>
</organism>
<dbReference type="InterPro" id="IPR036249">
    <property type="entry name" value="Thioredoxin-like_sf"/>
</dbReference>
<dbReference type="Proteomes" id="UP001056855">
    <property type="component" value="Chromosome"/>
</dbReference>
<reference evidence="2" key="1">
    <citation type="submission" date="2022-06" db="EMBL/GenBank/DDBJ databases">
        <title>Diverse halophilic archaea isolated from saline environments.</title>
        <authorList>
            <person name="Cui H.-L."/>
        </authorList>
    </citation>
    <scope>NUCLEOTIDE SEQUENCE</scope>
    <source>
        <strain evidence="2">WLHS1</strain>
    </source>
</reference>
<dbReference type="Gene3D" id="3.40.30.10">
    <property type="entry name" value="Glutaredoxin"/>
    <property type="match status" value="1"/>
</dbReference>
<dbReference type="AlphaFoldDB" id="A0A9E7SUI2"/>
<dbReference type="SUPFAM" id="SSF52833">
    <property type="entry name" value="Thioredoxin-like"/>
    <property type="match status" value="1"/>
</dbReference>
<evidence type="ECO:0000259" key="1">
    <source>
        <dbReference type="PROSITE" id="PS51352"/>
    </source>
</evidence>
<feature type="domain" description="Thioredoxin" evidence="1">
    <location>
        <begin position="3"/>
        <end position="126"/>
    </location>
</feature>
<evidence type="ECO:0000313" key="2">
    <source>
        <dbReference type="EMBL" id="UTF52902.1"/>
    </source>
</evidence>
<dbReference type="GeneID" id="73291200"/>
<evidence type="ECO:0000313" key="3">
    <source>
        <dbReference type="Proteomes" id="UP001056855"/>
    </source>
</evidence>
<name>A0A9E7SUI2_9EURY</name>
<dbReference type="EMBL" id="CP100355">
    <property type="protein sequence ID" value="UTF52902.1"/>
    <property type="molecule type" value="Genomic_DNA"/>
</dbReference>
<gene>
    <name evidence="2" type="ORF">NGM29_14100</name>
</gene>
<dbReference type="Pfam" id="PF00085">
    <property type="entry name" value="Thioredoxin"/>
    <property type="match status" value="1"/>
</dbReference>
<dbReference type="InterPro" id="IPR013766">
    <property type="entry name" value="Thioredoxin_domain"/>
</dbReference>
<keyword evidence="3" id="KW-1185">Reference proteome</keyword>
<dbReference type="PROSITE" id="PS51352">
    <property type="entry name" value="THIOREDOXIN_2"/>
    <property type="match status" value="1"/>
</dbReference>
<sequence length="126" mass="13983">MTLETMRPNPTWDSAAYEDTVSTLAAHRDDLTYLVWGGDWCKDCRALLPDFAAALEAADIPDDRIEELAVDTDKQGPKVDDYDVEYIPSVVVLDDDGTEVTRFVESESLPPSVYLAEQIEGILETA</sequence>
<dbReference type="RefSeq" id="WP_254156975.1">
    <property type="nucleotide sequence ID" value="NZ_CP100355.1"/>
</dbReference>
<accession>A0A9E7SUI2</accession>
<dbReference type="KEGG" id="sawl:NGM29_14100"/>
<protein>
    <submittedName>
        <fullName evidence="2">Thioredoxin domain-containing protein</fullName>
    </submittedName>
</protein>